<dbReference type="Proteomes" id="UP000762676">
    <property type="component" value="Unassembled WGS sequence"/>
</dbReference>
<sequence length="83" mass="8799">MTQSNTAELMHNITASLFMVRLQVVADQMLEAAAATTTTTTSASASSAPLYCPDADNMLKTIAVLLCISAAVLCPVHADYEDY</sequence>
<evidence type="ECO:0000313" key="1">
    <source>
        <dbReference type="EMBL" id="GFS10353.1"/>
    </source>
</evidence>
<reference evidence="1 2" key="1">
    <citation type="journal article" date="2021" name="Elife">
        <title>Chloroplast acquisition without the gene transfer in kleptoplastic sea slugs, Plakobranchus ocellatus.</title>
        <authorList>
            <person name="Maeda T."/>
            <person name="Takahashi S."/>
            <person name="Yoshida T."/>
            <person name="Shimamura S."/>
            <person name="Takaki Y."/>
            <person name="Nagai Y."/>
            <person name="Toyoda A."/>
            <person name="Suzuki Y."/>
            <person name="Arimoto A."/>
            <person name="Ishii H."/>
            <person name="Satoh N."/>
            <person name="Nishiyama T."/>
            <person name="Hasebe M."/>
            <person name="Maruyama T."/>
            <person name="Minagawa J."/>
            <person name="Obokata J."/>
            <person name="Shigenobu S."/>
        </authorList>
    </citation>
    <scope>NUCLEOTIDE SEQUENCE [LARGE SCALE GENOMIC DNA]</scope>
</reference>
<proteinExistence type="predicted"/>
<accession>A0AAV4IIS0</accession>
<gene>
    <name evidence="1" type="ORF">ElyMa_006644000</name>
</gene>
<organism evidence="1 2">
    <name type="scientific">Elysia marginata</name>
    <dbReference type="NCBI Taxonomy" id="1093978"/>
    <lineage>
        <taxon>Eukaryota</taxon>
        <taxon>Metazoa</taxon>
        <taxon>Spiralia</taxon>
        <taxon>Lophotrochozoa</taxon>
        <taxon>Mollusca</taxon>
        <taxon>Gastropoda</taxon>
        <taxon>Heterobranchia</taxon>
        <taxon>Euthyneura</taxon>
        <taxon>Panpulmonata</taxon>
        <taxon>Sacoglossa</taxon>
        <taxon>Placobranchoidea</taxon>
        <taxon>Plakobranchidae</taxon>
        <taxon>Elysia</taxon>
    </lineage>
</organism>
<feature type="non-terminal residue" evidence="1">
    <location>
        <position position="83"/>
    </location>
</feature>
<keyword evidence="2" id="KW-1185">Reference proteome</keyword>
<name>A0AAV4IIS0_9GAST</name>
<dbReference type="EMBL" id="BMAT01013330">
    <property type="protein sequence ID" value="GFS10353.1"/>
    <property type="molecule type" value="Genomic_DNA"/>
</dbReference>
<dbReference type="AlphaFoldDB" id="A0AAV4IIS0"/>
<comment type="caution">
    <text evidence="1">The sequence shown here is derived from an EMBL/GenBank/DDBJ whole genome shotgun (WGS) entry which is preliminary data.</text>
</comment>
<protein>
    <submittedName>
        <fullName evidence="1">Uncharacterized protein</fullName>
    </submittedName>
</protein>
<evidence type="ECO:0000313" key="2">
    <source>
        <dbReference type="Proteomes" id="UP000762676"/>
    </source>
</evidence>